<dbReference type="InterPro" id="IPR002125">
    <property type="entry name" value="CMP_dCMP_dom"/>
</dbReference>
<keyword evidence="4 8" id="KW-0479">Metal-binding</keyword>
<evidence type="ECO:0000256" key="5">
    <source>
        <dbReference type="ARBA" id="ARBA00022801"/>
    </source>
</evidence>
<feature type="binding site" evidence="8">
    <location>
        <position position="132"/>
    </location>
    <ligand>
        <name>Zn(2+)</name>
        <dbReference type="ChEBI" id="CHEBI:29105"/>
        <note>catalytic</note>
    </ligand>
</feature>
<dbReference type="InterPro" id="IPR028883">
    <property type="entry name" value="tRNA_aden_deaminase"/>
</dbReference>
<sequence length="195" mass="20651">MTLSRCPLSSSCGLLMSWGSPTRWLRLSGSKIERVEVSVLPQARGLTRATLLMRRALDVAATTPPGDIPVGAVIFGPDGDELAWGTNRREADGDPTAHAEVVAIRAAVQVYGDAWRLSDCTLVVTLEPCTMCAGAIMGARIGELIFGAYEPKTGACGSLIDAVRAPGQLHRLAVRGGVLEQECAGLLGEFFSDLR</sequence>
<evidence type="ECO:0000256" key="7">
    <source>
        <dbReference type="ARBA" id="ARBA00048045"/>
    </source>
</evidence>
<dbReference type="CDD" id="cd01285">
    <property type="entry name" value="nucleoside_deaminase"/>
    <property type="match status" value="1"/>
</dbReference>
<dbReference type="GO" id="GO:0008270">
    <property type="term" value="F:zinc ion binding"/>
    <property type="evidence" value="ECO:0007669"/>
    <property type="project" value="UniProtKB-UniRule"/>
</dbReference>
<evidence type="ECO:0000256" key="3">
    <source>
        <dbReference type="ARBA" id="ARBA00022694"/>
    </source>
</evidence>
<dbReference type="AlphaFoldDB" id="A0A3M8K6P3"/>
<evidence type="ECO:0000313" key="10">
    <source>
        <dbReference type="EMBL" id="RNE48242.1"/>
    </source>
</evidence>
<comment type="function">
    <text evidence="8">Catalyzes the deamination of adenosine to inosine at the wobble position 34 of tRNA(Arg2).</text>
</comment>
<feature type="domain" description="CMP/dCMP-type deaminase" evidence="9">
    <location>
        <begin position="47"/>
        <end position="159"/>
    </location>
</feature>
<dbReference type="Pfam" id="PF00383">
    <property type="entry name" value="dCMP_cyt_deam_1"/>
    <property type="match status" value="1"/>
</dbReference>
<dbReference type="EMBL" id="PTJO01000006">
    <property type="protein sequence ID" value="RNE48242.1"/>
    <property type="molecule type" value="Genomic_DNA"/>
</dbReference>
<evidence type="ECO:0000256" key="8">
    <source>
        <dbReference type="HAMAP-Rule" id="MF_00972"/>
    </source>
</evidence>
<evidence type="ECO:0000259" key="9">
    <source>
        <dbReference type="PROSITE" id="PS51747"/>
    </source>
</evidence>
<proteinExistence type="inferred from homology"/>
<evidence type="ECO:0000256" key="6">
    <source>
        <dbReference type="ARBA" id="ARBA00022833"/>
    </source>
</evidence>
<name>A0A3M8K6P3_9CORY</name>
<feature type="binding site" evidence="8">
    <location>
        <position position="129"/>
    </location>
    <ligand>
        <name>Zn(2+)</name>
        <dbReference type="ChEBI" id="CHEBI:29105"/>
        <note>catalytic</note>
    </ligand>
</feature>
<comment type="similarity">
    <text evidence="1">Belongs to the cytidine and deoxycytidylate deaminase family. ADAT2 subfamily.</text>
</comment>
<dbReference type="GO" id="GO:0052717">
    <property type="term" value="F:tRNA-specific adenosine-34 deaminase activity"/>
    <property type="evidence" value="ECO:0007669"/>
    <property type="project" value="UniProtKB-UniRule"/>
</dbReference>
<dbReference type="HAMAP" id="MF_00972">
    <property type="entry name" value="tRNA_aden_deaminase"/>
    <property type="match status" value="1"/>
</dbReference>
<keyword evidence="11" id="KW-1185">Reference proteome</keyword>
<gene>
    <name evidence="8" type="primary">tadA</name>
    <name evidence="10" type="ORF">C5L39_10325</name>
</gene>
<evidence type="ECO:0000313" key="11">
    <source>
        <dbReference type="Proteomes" id="UP000266975"/>
    </source>
</evidence>
<dbReference type="Proteomes" id="UP000266975">
    <property type="component" value="Unassembled WGS sequence"/>
</dbReference>
<feature type="binding site" evidence="8">
    <location>
        <position position="98"/>
    </location>
    <ligand>
        <name>Zn(2+)</name>
        <dbReference type="ChEBI" id="CHEBI:29105"/>
        <note>catalytic</note>
    </ligand>
</feature>
<organism evidence="10 11">
    <name type="scientific">Corynebacterium alimapuense</name>
    <dbReference type="NCBI Taxonomy" id="1576874"/>
    <lineage>
        <taxon>Bacteria</taxon>
        <taxon>Bacillati</taxon>
        <taxon>Actinomycetota</taxon>
        <taxon>Actinomycetes</taxon>
        <taxon>Mycobacteriales</taxon>
        <taxon>Corynebacteriaceae</taxon>
        <taxon>Corynebacterium</taxon>
    </lineage>
</organism>
<dbReference type="GO" id="GO:0002100">
    <property type="term" value="P:tRNA wobble adenosine to inosine editing"/>
    <property type="evidence" value="ECO:0007669"/>
    <property type="project" value="UniProtKB-UniRule"/>
</dbReference>
<comment type="subunit">
    <text evidence="2 8">Homodimer.</text>
</comment>
<dbReference type="InterPro" id="IPR016192">
    <property type="entry name" value="APOBEC/CMP_deaminase_Zn-bd"/>
</dbReference>
<comment type="cofactor">
    <cofactor evidence="8">
        <name>Zn(2+)</name>
        <dbReference type="ChEBI" id="CHEBI:29105"/>
    </cofactor>
    <text evidence="8">Binds 1 zinc ion per subunit.</text>
</comment>
<evidence type="ECO:0000256" key="1">
    <source>
        <dbReference type="ARBA" id="ARBA00010669"/>
    </source>
</evidence>
<protein>
    <recommendedName>
        <fullName evidence="8">tRNA-specific adenosine deaminase</fullName>
        <ecNumber evidence="8">3.5.4.33</ecNumber>
    </recommendedName>
</protein>
<dbReference type="PANTHER" id="PTHR11079">
    <property type="entry name" value="CYTOSINE DEAMINASE FAMILY MEMBER"/>
    <property type="match status" value="1"/>
</dbReference>
<dbReference type="PROSITE" id="PS00903">
    <property type="entry name" value="CYT_DCMP_DEAMINASES_1"/>
    <property type="match status" value="1"/>
</dbReference>
<dbReference type="SUPFAM" id="SSF53927">
    <property type="entry name" value="Cytidine deaminase-like"/>
    <property type="match status" value="1"/>
</dbReference>
<comment type="catalytic activity">
    <reaction evidence="7 8">
        <text>adenosine(34) in tRNA + H2O + H(+) = inosine(34) in tRNA + NH4(+)</text>
        <dbReference type="Rhea" id="RHEA:43168"/>
        <dbReference type="Rhea" id="RHEA-COMP:10373"/>
        <dbReference type="Rhea" id="RHEA-COMP:10374"/>
        <dbReference type="ChEBI" id="CHEBI:15377"/>
        <dbReference type="ChEBI" id="CHEBI:15378"/>
        <dbReference type="ChEBI" id="CHEBI:28938"/>
        <dbReference type="ChEBI" id="CHEBI:74411"/>
        <dbReference type="ChEBI" id="CHEBI:82852"/>
        <dbReference type="EC" id="3.5.4.33"/>
    </reaction>
</comment>
<feature type="active site" description="Proton donor" evidence="8">
    <location>
        <position position="100"/>
    </location>
</feature>
<reference evidence="10 11" key="1">
    <citation type="submission" date="2018-02" db="EMBL/GenBank/DDBJ databases">
        <title>Corynebacterium alimpuense sp. nov., a marine obligate actinomycete isolated from sediments of Valparaiso bay, Chile.</title>
        <authorList>
            <person name="Claverias F."/>
            <person name="Gonzales-Siles L."/>
            <person name="Salva-Serra F."/>
            <person name="Inganaes E."/>
            <person name="Molin K."/>
            <person name="Cumsille A."/>
            <person name="Undabarrena A."/>
            <person name="Couve E."/>
            <person name="Moore E.R.B."/>
            <person name="Gomila M."/>
            <person name="Camara B."/>
        </authorList>
    </citation>
    <scope>NUCLEOTIDE SEQUENCE [LARGE SCALE GENOMIC DNA]</scope>
    <source>
        <strain evidence="10 11">CCUG 69366</strain>
    </source>
</reference>
<dbReference type="PROSITE" id="PS51747">
    <property type="entry name" value="CYT_DCMP_DEAMINASES_2"/>
    <property type="match status" value="1"/>
</dbReference>
<dbReference type="OrthoDB" id="9802676at2"/>
<dbReference type="Gene3D" id="3.40.140.10">
    <property type="entry name" value="Cytidine Deaminase, domain 2"/>
    <property type="match status" value="1"/>
</dbReference>
<keyword evidence="6 8" id="KW-0862">Zinc</keyword>
<comment type="caution">
    <text evidence="10">The sequence shown here is derived from an EMBL/GenBank/DDBJ whole genome shotgun (WGS) entry which is preliminary data.</text>
</comment>
<evidence type="ECO:0000256" key="4">
    <source>
        <dbReference type="ARBA" id="ARBA00022723"/>
    </source>
</evidence>
<keyword evidence="3 8" id="KW-0819">tRNA processing</keyword>
<evidence type="ECO:0000256" key="2">
    <source>
        <dbReference type="ARBA" id="ARBA00011738"/>
    </source>
</evidence>
<dbReference type="EC" id="3.5.4.33" evidence="8"/>
<dbReference type="InterPro" id="IPR016193">
    <property type="entry name" value="Cytidine_deaminase-like"/>
</dbReference>
<keyword evidence="5 8" id="KW-0378">Hydrolase</keyword>
<accession>A0A3M8K6P3</accession>
<dbReference type="PANTHER" id="PTHR11079:SF202">
    <property type="entry name" value="TRNA-SPECIFIC ADENOSINE DEAMINASE"/>
    <property type="match status" value="1"/>
</dbReference>